<comment type="caution">
    <text evidence="5">The sequence shown here is derived from an EMBL/GenBank/DDBJ whole genome shotgun (WGS) entry which is preliminary data.</text>
</comment>
<proteinExistence type="predicted"/>
<feature type="signal peptide" evidence="4">
    <location>
        <begin position="1"/>
        <end position="23"/>
    </location>
</feature>
<dbReference type="PANTHER" id="PTHR44943:SF8">
    <property type="entry name" value="TPR REPEAT-CONTAINING PROTEIN MJ0263"/>
    <property type="match status" value="1"/>
</dbReference>
<feature type="non-terminal residue" evidence="5">
    <location>
        <position position="170"/>
    </location>
</feature>
<dbReference type="SMART" id="SM00028">
    <property type="entry name" value="TPR"/>
    <property type="match status" value="2"/>
</dbReference>
<dbReference type="PANTHER" id="PTHR44943">
    <property type="entry name" value="CELLULOSE SYNTHASE OPERON PROTEIN C"/>
    <property type="match status" value="1"/>
</dbReference>
<dbReference type="PROSITE" id="PS50005">
    <property type="entry name" value="TPR"/>
    <property type="match status" value="1"/>
</dbReference>
<dbReference type="Proteomes" id="UP000033671">
    <property type="component" value="Unassembled WGS sequence"/>
</dbReference>
<dbReference type="InterPro" id="IPR011990">
    <property type="entry name" value="TPR-like_helical_dom_sf"/>
</dbReference>
<name>A0A0F3NTF8_ORITS</name>
<dbReference type="InterPro" id="IPR019734">
    <property type="entry name" value="TPR_rpt"/>
</dbReference>
<evidence type="ECO:0000313" key="6">
    <source>
        <dbReference type="Proteomes" id="UP000033671"/>
    </source>
</evidence>
<keyword evidence="1" id="KW-0677">Repeat</keyword>
<evidence type="ECO:0000256" key="3">
    <source>
        <dbReference type="PROSITE-ProRule" id="PRU00339"/>
    </source>
</evidence>
<reference evidence="5 6" key="1">
    <citation type="submission" date="2015-01" db="EMBL/GenBank/DDBJ databases">
        <title>Genome Sequencing of Rickettsiales.</title>
        <authorList>
            <person name="Daugherty S.C."/>
            <person name="Su Q."/>
            <person name="Abolude K."/>
            <person name="Beier-Sexton M."/>
            <person name="Carlyon J.A."/>
            <person name="Carter R."/>
            <person name="Day N.P."/>
            <person name="Dumler S.J."/>
            <person name="Dyachenko V."/>
            <person name="Godinez A."/>
            <person name="Kurtti T.J."/>
            <person name="Lichay M."/>
            <person name="Mullins K.E."/>
            <person name="Ott S."/>
            <person name="Pappas-Brown V."/>
            <person name="Paris D.H."/>
            <person name="Patel P."/>
            <person name="Richards A.L."/>
            <person name="Sadzewicz L."/>
            <person name="Sears K."/>
            <person name="Seidman D."/>
            <person name="Sengamalay N."/>
            <person name="Stenos J."/>
            <person name="Tallon L.J."/>
            <person name="Vincent G."/>
            <person name="Fraser C.M."/>
            <person name="Munderloh U."/>
            <person name="Dunning-Hotopp J.C."/>
        </authorList>
    </citation>
    <scope>NUCLEOTIDE SEQUENCE [LARGE SCALE GENOMIC DNA]</scope>
    <source>
        <strain evidence="5 6">TA716</strain>
    </source>
</reference>
<dbReference type="PATRIC" id="fig|1359175.3.peg.838"/>
<feature type="repeat" description="TPR" evidence="3">
    <location>
        <begin position="40"/>
        <end position="73"/>
    </location>
</feature>
<accession>A0A0F3NTF8</accession>
<dbReference type="RefSeq" id="WP_196296232.1">
    <property type="nucleotide sequence ID" value="NZ_LAOA01000160.1"/>
</dbReference>
<evidence type="ECO:0000256" key="2">
    <source>
        <dbReference type="ARBA" id="ARBA00022803"/>
    </source>
</evidence>
<keyword evidence="2 3" id="KW-0802">TPR repeat</keyword>
<feature type="chain" id="PRO_5002465096" evidence="4">
    <location>
        <begin position="24"/>
        <end position="170"/>
    </location>
</feature>
<organism evidence="5 6">
    <name type="scientific">Orientia tsutsugamushi str. TA716</name>
    <dbReference type="NCBI Taxonomy" id="1359175"/>
    <lineage>
        <taxon>Bacteria</taxon>
        <taxon>Pseudomonadati</taxon>
        <taxon>Pseudomonadota</taxon>
        <taxon>Alphaproteobacteria</taxon>
        <taxon>Rickettsiales</taxon>
        <taxon>Rickettsiaceae</taxon>
        <taxon>Rickettsieae</taxon>
        <taxon>Orientia</taxon>
    </lineage>
</organism>
<dbReference type="AlphaFoldDB" id="A0A0F3NTF8"/>
<dbReference type="Pfam" id="PF00515">
    <property type="entry name" value="TPR_1"/>
    <property type="match status" value="1"/>
</dbReference>
<dbReference type="PROSITE" id="PS50293">
    <property type="entry name" value="TPR_REGION"/>
    <property type="match status" value="1"/>
</dbReference>
<gene>
    <name evidence="5" type="ORF">OTSTA716_2399</name>
</gene>
<sequence length="170" mass="19450">MKNVCKKLALILSLILLNTPAVPAEQSIQQDLIQDRTVLAKEYFNIGSSFLKLKKYQDAIENFDIAIKYDPSYASAYNSKGIALDGFGKPLEAIENFNIAIKYNTSYASAYNNKAVSYIDQIGIKFYSLRFKKWMHLNAQDFLHEFYTGKHGFKIQQLWEFLINSALLEG</sequence>
<dbReference type="InterPro" id="IPR051685">
    <property type="entry name" value="Ycf3/AcsC/BcsC/TPR_MFPF"/>
</dbReference>
<evidence type="ECO:0000256" key="4">
    <source>
        <dbReference type="SAM" id="SignalP"/>
    </source>
</evidence>
<dbReference type="SUPFAM" id="SSF48452">
    <property type="entry name" value="TPR-like"/>
    <property type="match status" value="1"/>
</dbReference>
<dbReference type="EMBL" id="LAOA01000160">
    <property type="protein sequence ID" value="KJV71002.1"/>
    <property type="molecule type" value="Genomic_DNA"/>
</dbReference>
<protein>
    <submittedName>
        <fullName evidence="5">TPR repeat family protein</fullName>
    </submittedName>
</protein>
<dbReference type="Gene3D" id="1.25.40.10">
    <property type="entry name" value="Tetratricopeptide repeat domain"/>
    <property type="match status" value="1"/>
</dbReference>
<keyword evidence="4" id="KW-0732">Signal</keyword>
<evidence type="ECO:0000256" key="1">
    <source>
        <dbReference type="ARBA" id="ARBA00022737"/>
    </source>
</evidence>
<evidence type="ECO:0000313" key="5">
    <source>
        <dbReference type="EMBL" id="KJV71002.1"/>
    </source>
</evidence>